<evidence type="ECO:0000313" key="1">
    <source>
        <dbReference type="EMBL" id="MFC5648564.1"/>
    </source>
</evidence>
<sequence length="275" mass="31274">MGKVLFINFPAEGHVNPTVGLVKELTSRGEEVTYYCVEKFRERLEGVGADVRTYEDFLEKELLKNGAGTGGPGSDLFKFMDIMLRKSHELYLTILPQVQNEKYDYVINDHMCLAGWMVAEKLGLPKIASCTSIALHADFESPMKKMIPPDKFDEVTRMMDEWVQLIQSEHNLDLSFLKKPAGFFCHPVDMTVVYTSTHFQPNSESFDGSYHFVGPSIAPRKGAPEFPVEDLKGRKVVYISMGTVFNQQKHFYEMCFEAFKDLDAAIVMSIEKIQI</sequence>
<protein>
    <recommendedName>
        <fullName evidence="3">Glycosyl transferase</fullName>
    </recommendedName>
</protein>
<dbReference type="PANTHER" id="PTHR48050">
    <property type="entry name" value="STEROL 3-BETA-GLUCOSYLTRANSFERASE"/>
    <property type="match status" value="1"/>
</dbReference>
<dbReference type="CDD" id="cd03784">
    <property type="entry name" value="GT1_Gtf-like"/>
    <property type="match status" value="1"/>
</dbReference>
<organism evidence="1 2">
    <name type="scientific">Paenibacillus solisilvae</name>
    <dbReference type="NCBI Taxonomy" id="2486751"/>
    <lineage>
        <taxon>Bacteria</taxon>
        <taxon>Bacillati</taxon>
        <taxon>Bacillota</taxon>
        <taxon>Bacilli</taxon>
        <taxon>Bacillales</taxon>
        <taxon>Paenibacillaceae</taxon>
        <taxon>Paenibacillus</taxon>
    </lineage>
</organism>
<dbReference type="SUPFAM" id="SSF53756">
    <property type="entry name" value="UDP-Glycosyltransferase/glycogen phosphorylase"/>
    <property type="match status" value="1"/>
</dbReference>
<name>A0ABW0VUW1_9BACL</name>
<dbReference type="Proteomes" id="UP001596047">
    <property type="component" value="Unassembled WGS sequence"/>
</dbReference>
<evidence type="ECO:0000313" key="2">
    <source>
        <dbReference type="Proteomes" id="UP001596047"/>
    </source>
</evidence>
<evidence type="ECO:0008006" key="3">
    <source>
        <dbReference type="Google" id="ProtNLM"/>
    </source>
</evidence>
<comment type="caution">
    <text evidence="1">The sequence shown here is derived from an EMBL/GenBank/DDBJ whole genome shotgun (WGS) entry which is preliminary data.</text>
</comment>
<reference evidence="2" key="1">
    <citation type="journal article" date="2019" name="Int. J. Syst. Evol. Microbiol.">
        <title>The Global Catalogue of Microorganisms (GCM) 10K type strain sequencing project: providing services to taxonomists for standard genome sequencing and annotation.</title>
        <authorList>
            <consortium name="The Broad Institute Genomics Platform"/>
            <consortium name="The Broad Institute Genome Sequencing Center for Infectious Disease"/>
            <person name="Wu L."/>
            <person name="Ma J."/>
        </authorList>
    </citation>
    <scope>NUCLEOTIDE SEQUENCE [LARGE SCALE GENOMIC DNA]</scope>
    <source>
        <strain evidence="2">CGMCC 1.3240</strain>
    </source>
</reference>
<proteinExistence type="predicted"/>
<dbReference type="PANTHER" id="PTHR48050:SF13">
    <property type="entry name" value="STEROL 3-BETA-GLUCOSYLTRANSFERASE UGT80A2"/>
    <property type="match status" value="1"/>
</dbReference>
<keyword evidence="2" id="KW-1185">Reference proteome</keyword>
<dbReference type="Gene3D" id="3.40.50.2000">
    <property type="entry name" value="Glycogen Phosphorylase B"/>
    <property type="match status" value="1"/>
</dbReference>
<dbReference type="InterPro" id="IPR050426">
    <property type="entry name" value="Glycosyltransferase_28"/>
</dbReference>
<dbReference type="InterPro" id="IPR002213">
    <property type="entry name" value="UDP_glucos_trans"/>
</dbReference>
<accession>A0ABW0VUW1</accession>
<dbReference type="EMBL" id="JBHSOW010000017">
    <property type="protein sequence ID" value="MFC5648564.1"/>
    <property type="molecule type" value="Genomic_DNA"/>
</dbReference>
<gene>
    <name evidence="1" type="ORF">ACFPYJ_05370</name>
</gene>
<dbReference type="RefSeq" id="WP_379187029.1">
    <property type="nucleotide sequence ID" value="NZ_JBHSOW010000017.1"/>
</dbReference>